<dbReference type="EMBL" id="KC256970">
    <property type="protein sequence ID" value="AGJ83727.1"/>
    <property type="molecule type" value="mRNA"/>
</dbReference>
<evidence type="ECO:0000256" key="1">
    <source>
        <dbReference type="SAM" id="MobiDB-lite"/>
    </source>
</evidence>
<feature type="compositionally biased region" description="Basic and acidic residues" evidence="1">
    <location>
        <begin position="1"/>
        <end position="31"/>
    </location>
</feature>
<protein>
    <submittedName>
        <fullName evidence="2">Speckle-type POZ protein-like protein</fullName>
    </submittedName>
</protein>
<dbReference type="AlphaFoldDB" id="R9R638"/>
<reference evidence="2" key="1">
    <citation type="journal article" date="2013" name="Plant Cell Rep.">
        <title>Identification of microRNAs in Caragana intermedia by high-throughput sequencing and expression analysis of 12 microRNAs and their targets under salt stress.</title>
        <authorList>
            <person name="Zhu J."/>
            <person name="Li W."/>
            <person name="Yang W."/>
            <person name="Qi L."/>
            <person name="Han S."/>
        </authorList>
    </citation>
    <scope>NUCLEOTIDE SEQUENCE</scope>
</reference>
<evidence type="ECO:0000313" key="2">
    <source>
        <dbReference type="EMBL" id="AGJ83727.1"/>
    </source>
</evidence>
<feature type="non-terminal residue" evidence="2">
    <location>
        <position position="81"/>
    </location>
</feature>
<proteinExistence type="evidence at transcript level"/>
<feature type="region of interest" description="Disordered" evidence="1">
    <location>
        <begin position="1"/>
        <end position="81"/>
    </location>
</feature>
<name>R9R638_9FABA</name>
<feature type="compositionally biased region" description="Basic and acidic residues" evidence="1">
    <location>
        <begin position="51"/>
        <end position="66"/>
    </location>
</feature>
<sequence length="81" mass="9461">MEFQRRQDHSLSERKGQKRKLDEELLEERQISAEPPTADERAGGTARRSRQPGERPRGYFHVERSRSSSGQARHSCARRSR</sequence>
<gene>
    <name evidence="2" type="primary">SPOPL</name>
</gene>
<accession>R9R638</accession>
<organism evidence="2">
    <name type="scientific">Caragana korshinskii</name>
    <dbReference type="NCBI Taxonomy" id="220689"/>
    <lineage>
        <taxon>Eukaryota</taxon>
        <taxon>Viridiplantae</taxon>
        <taxon>Streptophyta</taxon>
        <taxon>Embryophyta</taxon>
        <taxon>Tracheophyta</taxon>
        <taxon>Spermatophyta</taxon>
        <taxon>Magnoliopsida</taxon>
        <taxon>eudicotyledons</taxon>
        <taxon>Gunneridae</taxon>
        <taxon>Pentapetalae</taxon>
        <taxon>rosids</taxon>
        <taxon>fabids</taxon>
        <taxon>Fabales</taxon>
        <taxon>Fabaceae</taxon>
        <taxon>Papilionoideae</taxon>
        <taxon>50 kb inversion clade</taxon>
        <taxon>NPAAA clade</taxon>
        <taxon>Hologalegina</taxon>
        <taxon>IRL clade</taxon>
        <taxon>Caraganeae</taxon>
        <taxon>Caragana</taxon>
    </lineage>
</organism>